<keyword evidence="3" id="KW-1185">Reference proteome</keyword>
<dbReference type="Proteomes" id="UP000645390">
    <property type="component" value="Unassembled WGS sequence"/>
</dbReference>
<dbReference type="PANTHER" id="PTHR47163">
    <property type="entry name" value="DDE_TNP_IS1595 DOMAIN-CONTAINING PROTEIN"/>
    <property type="match status" value="1"/>
</dbReference>
<reference evidence="3" key="1">
    <citation type="journal article" date="2019" name="Int. J. Syst. Evol. Microbiol.">
        <title>The Global Catalogue of Microorganisms (GCM) 10K type strain sequencing project: providing services to taxonomists for standard genome sequencing and annotation.</title>
        <authorList>
            <consortium name="The Broad Institute Genomics Platform"/>
            <consortium name="The Broad Institute Genome Sequencing Center for Infectious Disease"/>
            <person name="Wu L."/>
            <person name="Ma J."/>
        </authorList>
    </citation>
    <scope>NUCLEOTIDE SEQUENCE [LARGE SCALE GENOMIC DNA]</scope>
    <source>
        <strain evidence="3">CCM 8939</strain>
    </source>
</reference>
<dbReference type="Pfam" id="PF12760">
    <property type="entry name" value="Zn_ribbon_IS1595"/>
    <property type="match status" value="1"/>
</dbReference>
<name>A0ABQ2BG38_9SPHI</name>
<comment type="caution">
    <text evidence="2">The sequence shown here is derived from an EMBL/GenBank/DDBJ whole genome shotgun (WGS) entry which is preliminary data.</text>
</comment>
<gene>
    <name evidence="2" type="ORF">GCM10008119_08730</name>
</gene>
<accession>A0ABQ2BG38</accession>
<sequence length="309" mass="36042">MFNEFKSYSQFLDYFKDEQICVKYLEYHLWGDTPSCPHCGCTNAYKTNRGYKCSDKHCHKKFTVTSGTIYRHTKVSLRTWLSAMYLTTSFKKGISSLQLAKMIGVSDKTAWFMLRKIRNMFMVMTHDKLTSHVQADETFVGGKNKNRHADKKYKGVQGRAAKDKVPVLGLVTNEGTVRTFVVKDTEANTLQKIVKENVEEGATFVSDAYKSYIGLNKHYNHIRVKHNENGDYKFAVTNTYNTNRMEGFWTWVKRGYMGTHHYMSRKHLQAYCDEISFRYNTRKLSDKERLEQSIKLSYQGQITYRDIAA</sequence>
<dbReference type="PANTHER" id="PTHR47163:SF2">
    <property type="entry name" value="SI:DKEY-17M8.2"/>
    <property type="match status" value="1"/>
</dbReference>
<evidence type="ECO:0000313" key="2">
    <source>
        <dbReference type="EMBL" id="GGI23655.1"/>
    </source>
</evidence>
<feature type="domain" description="ISXO2-like transposase" evidence="1">
    <location>
        <begin position="128"/>
        <end position="280"/>
    </location>
</feature>
<evidence type="ECO:0000259" key="1">
    <source>
        <dbReference type="SMART" id="SM01126"/>
    </source>
</evidence>
<protein>
    <submittedName>
        <fullName evidence="2">DDE transposase</fullName>
    </submittedName>
</protein>
<dbReference type="SMART" id="SM01126">
    <property type="entry name" value="DDE_Tnp_IS1595"/>
    <property type="match status" value="1"/>
</dbReference>
<dbReference type="InterPro" id="IPR024445">
    <property type="entry name" value="Tnp_ISXO2-like"/>
</dbReference>
<dbReference type="EMBL" id="BMDJ01000002">
    <property type="protein sequence ID" value="GGI23655.1"/>
    <property type="molecule type" value="Genomic_DNA"/>
</dbReference>
<dbReference type="RefSeq" id="WP_188412039.1">
    <property type="nucleotide sequence ID" value="NZ_BMDJ01000002.1"/>
</dbReference>
<organism evidence="2 3">
    <name type="scientific">Pedobacter mendelii</name>
    <dbReference type="NCBI Taxonomy" id="1908240"/>
    <lineage>
        <taxon>Bacteria</taxon>
        <taxon>Pseudomonadati</taxon>
        <taxon>Bacteroidota</taxon>
        <taxon>Sphingobacteriia</taxon>
        <taxon>Sphingobacteriales</taxon>
        <taxon>Sphingobacteriaceae</taxon>
        <taxon>Pedobacter</taxon>
    </lineage>
</organism>
<proteinExistence type="predicted"/>
<dbReference type="InterPro" id="IPR024442">
    <property type="entry name" value="Transposase_Zn_ribbon"/>
</dbReference>
<dbReference type="InterPro" id="IPR053164">
    <property type="entry name" value="IS1016-like_transposase"/>
</dbReference>
<dbReference type="Pfam" id="PF12762">
    <property type="entry name" value="DDE_Tnp_IS1595"/>
    <property type="match status" value="1"/>
</dbReference>
<dbReference type="NCBIfam" id="NF033547">
    <property type="entry name" value="transpos_IS1595"/>
    <property type="match status" value="1"/>
</dbReference>
<evidence type="ECO:0000313" key="3">
    <source>
        <dbReference type="Proteomes" id="UP000645390"/>
    </source>
</evidence>